<dbReference type="AlphaFoldDB" id="A0A7X5HV55"/>
<dbReference type="GO" id="GO:0016301">
    <property type="term" value="F:kinase activity"/>
    <property type="evidence" value="ECO:0007669"/>
    <property type="project" value="UniProtKB-KW"/>
</dbReference>
<keyword evidence="2" id="KW-1133">Transmembrane helix</keyword>
<comment type="caution">
    <text evidence="4">The sequence shown here is derived from an EMBL/GenBank/DDBJ whole genome shotgun (WGS) entry which is preliminary data.</text>
</comment>
<feature type="transmembrane region" description="Helical" evidence="2">
    <location>
        <begin position="504"/>
        <end position="527"/>
    </location>
</feature>
<dbReference type="PANTHER" id="PTHR10566:SF113">
    <property type="entry name" value="PROTEIN ACTIVITY OF BC1 COMPLEX KINASE 7, CHLOROPLASTIC"/>
    <property type="match status" value="1"/>
</dbReference>
<keyword evidence="2" id="KW-0812">Transmembrane</keyword>
<evidence type="ECO:0000313" key="4">
    <source>
        <dbReference type="EMBL" id="NDL67240.1"/>
    </source>
</evidence>
<organism evidence="4 5">
    <name type="scientific">Anaerotalea alkaliphila</name>
    <dbReference type="NCBI Taxonomy" id="2662126"/>
    <lineage>
        <taxon>Bacteria</taxon>
        <taxon>Bacillati</taxon>
        <taxon>Bacillota</taxon>
        <taxon>Clostridia</taxon>
        <taxon>Eubacteriales</taxon>
        <taxon>Anaerotalea</taxon>
    </lineage>
</organism>
<dbReference type="Proteomes" id="UP000461585">
    <property type="component" value="Unassembled WGS sequence"/>
</dbReference>
<dbReference type="InterPro" id="IPR011009">
    <property type="entry name" value="Kinase-like_dom_sf"/>
</dbReference>
<keyword evidence="5" id="KW-1185">Reference proteome</keyword>
<evidence type="ECO:0000256" key="2">
    <source>
        <dbReference type="SAM" id="Phobius"/>
    </source>
</evidence>
<dbReference type="CDD" id="cd05121">
    <property type="entry name" value="ABC1_ADCK3-like"/>
    <property type="match status" value="1"/>
</dbReference>
<dbReference type="RefSeq" id="WP_162369967.1">
    <property type="nucleotide sequence ID" value="NZ_JAAEEH010000012.1"/>
</dbReference>
<proteinExistence type="inferred from homology"/>
<dbReference type="EMBL" id="JAAEEH010000012">
    <property type="protein sequence ID" value="NDL67240.1"/>
    <property type="molecule type" value="Genomic_DNA"/>
</dbReference>
<gene>
    <name evidence="4" type="ORF">GXN74_05755</name>
</gene>
<evidence type="ECO:0000313" key="5">
    <source>
        <dbReference type="Proteomes" id="UP000461585"/>
    </source>
</evidence>
<dbReference type="Pfam" id="PF03109">
    <property type="entry name" value="ABC1"/>
    <property type="match status" value="1"/>
</dbReference>
<feature type="domain" description="ABC1 atypical kinase-like" evidence="3">
    <location>
        <begin position="72"/>
        <end position="313"/>
    </location>
</feature>
<sequence length="530" mass="57286">MTGEARPKGGTDRARFLEILSLLRKHRAAKGLTPVKLRALLEDLGPTYMKLGQVMAMRSDLLPAAYCQELKKLHSEAAPMPVEEVYGVIARSLDPPLGTLFPRFDPVPLGAASIAQVHLAELADGTPVVVKVQRPGIHETMRQDVALIRRALGLARVVGGTGDVVDFGMVLDEIWAAAQEEMDFRIEAGHMETFARNNRDVAYVDVPRVFRGLSTGNVLVMEHIRGIPVTDTQALRAEGYDLEEIGAKLAQNYLKQVVEDGFFHADPHPGNLRIRDGRIVWIDFGMMGHLSPRNRQLLDQGVRAMARKDPGALKDVLLAMGALGEGTDQNALYGEIDDLLTKYGTVDLASIDMGSVLEDFLHLARRQHIVLPGGVSMLGRGMATLEGVLSVVSPGISLLDIAAGRMAGRLPHREDWERQLLQDAAGLAAAGHKALGLPVLLSDLLKMGAKGQGRMHLELTPSKALDRTAYWLVGRLTAGMVASAMLVGSGILCTTDLTPRWLGVPALGLAGFGLSILLAAGLLLGIWRER</sequence>
<dbReference type="InterPro" id="IPR050154">
    <property type="entry name" value="UbiB_kinase"/>
</dbReference>
<keyword evidence="2" id="KW-0472">Membrane</keyword>
<dbReference type="SUPFAM" id="SSF56112">
    <property type="entry name" value="Protein kinase-like (PK-like)"/>
    <property type="match status" value="1"/>
</dbReference>
<protein>
    <submittedName>
        <fullName evidence="4">AarF/ABC1/UbiB kinase family protein</fullName>
    </submittedName>
</protein>
<evidence type="ECO:0000256" key="1">
    <source>
        <dbReference type="ARBA" id="ARBA00009670"/>
    </source>
</evidence>
<comment type="similarity">
    <text evidence="1">Belongs to the protein kinase superfamily. ADCK protein kinase family.</text>
</comment>
<dbReference type="PANTHER" id="PTHR10566">
    <property type="entry name" value="CHAPERONE-ACTIVITY OF BC1 COMPLEX CABC1 -RELATED"/>
    <property type="match status" value="1"/>
</dbReference>
<dbReference type="InterPro" id="IPR004147">
    <property type="entry name" value="ABC1_dom"/>
</dbReference>
<feature type="transmembrane region" description="Helical" evidence="2">
    <location>
        <begin position="469"/>
        <end position="492"/>
    </location>
</feature>
<keyword evidence="4" id="KW-0808">Transferase</keyword>
<name>A0A7X5HV55_9FIRM</name>
<reference evidence="4 5" key="1">
    <citation type="submission" date="2020-01" db="EMBL/GenBank/DDBJ databases">
        <title>Anaeroalcalibacter tamaniensis gen. nov., sp. nov., moderately halophilic strictly anaerobic fermenter bacterium from mud volcano of Taman peninsula.</title>
        <authorList>
            <person name="Frolova A."/>
            <person name="Merkel A.Y."/>
            <person name="Slobodkin A.I."/>
        </authorList>
    </citation>
    <scope>NUCLEOTIDE SEQUENCE [LARGE SCALE GENOMIC DNA]</scope>
    <source>
        <strain evidence="4 5">F-3ap</strain>
    </source>
</reference>
<keyword evidence="4" id="KW-0418">Kinase</keyword>
<accession>A0A7X5HV55</accession>
<evidence type="ECO:0000259" key="3">
    <source>
        <dbReference type="Pfam" id="PF03109"/>
    </source>
</evidence>